<organism evidence="9 10">
    <name type="scientific">Dunaliella salina</name>
    <name type="common">Green alga</name>
    <name type="synonym">Protococcus salinus</name>
    <dbReference type="NCBI Taxonomy" id="3046"/>
    <lineage>
        <taxon>Eukaryota</taxon>
        <taxon>Viridiplantae</taxon>
        <taxon>Chlorophyta</taxon>
        <taxon>core chlorophytes</taxon>
        <taxon>Chlorophyceae</taxon>
        <taxon>CS clade</taxon>
        <taxon>Chlamydomonadales</taxon>
        <taxon>Dunaliellaceae</taxon>
        <taxon>Dunaliella</taxon>
    </lineage>
</organism>
<comment type="cofactor">
    <cofactor evidence="1">
        <name>Zn(2+)</name>
        <dbReference type="ChEBI" id="CHEBI:29105"/>
    </cofactor>
</comment>
<evidence type="ECO:0000256" key="6">
    <source>
        <dbReference type="ARBA" id="ARBA00023049"/>
    </source>
</evidence>
<name>A0ABQ7GT71_DUNSA</name>
<dbReference type="Proteomes" id="UP000815325">
    <property type="component" value="Unassembled WGS sequence"/>
</dbReference>
<evidence type="ECO:0000256" key="1">
    <source>
        <dbReference type="ARBA" id="ARBA00001947"/>
    </source>
</evidence>
<dbReference type="Gene3D" id="1.20.58.760">
    <property type="entry name" value="Peptidase M41"/>
    <property type="match status" value="1"/>
</dbReference>
<evidence type="ECO:0000256" key="2">
    <source>
        <dbReference type="ARBA" id="ARBA00022723"/>
    </source>
</evidence>
<comment type="caution">
    <text evidence="9">The sequence shown here is derived from an EMBL/GenBank/DDBJ whole genome shotgun (WGS) entry which is preliminary data.</text>
</comment>
<evidence type="ECO:0000256" key="7">
    <source>
        <dbReference type="SAM" id="MobiDB-lite"/>
    </source>
</evidence>
<evidence type="ECO:0000256" key="3">
    <source>
        <dbReference type="ARBA" id="ARBA00022741"/>
    </source>
</evidence>
<keyword evidence="3" id="KW-0547">Nucleotide-binding</keyword>
<keyword evidence="4" id="KW-0862">Zinc</keyword>
<keyword evidence="2" id="KW-0479">Metal-binding</keyword>
<feature type="compositionally biased region" description="Gly residues" evidence="7">
    <location>
        <begin position="148"/>
        <end position="157"/>
    </location>
</feature>
<evidence type="ECO:0000313" key="9">
    <source>
        <dbReference type="EMBL" id="KAF5837821.1"/>
    </source>
</evidence>
<feature type="region of interest" description="Disordered" evidence="7">
    <location>
        <begin position="121"/>
        <end position="170"/>
    </location>
</feature>
<dbReference type="InterPro" id="IPR050928">
    <property type="entry name" value="ATP-dep_Zn_Metalloprotease"/>
</dbReference>
<proteinExistence type="predicted"/>
<dbReference type="Pfam" id="PF01434">
    <property type="entry name" value="Peptidase_M41"/>
    <property type="match status" value="1"/>
</dbReference>
<feature type="domain" description="Peptidase M41" evidence="8">
    <location>
        <begin position="2"/>
        <end position="104"/>
    </location>
</feature>
<sequence>MIGKISTGATNDLERVTQLAYSQVAVYGMNEKIGLLSYRMDRDQFDKPYSNETAQMIDHEVRTFVDAAYKRTVAMVEEKKELIQAMATTLLEKEVINFDDVERLLGKRPFGSDHVRNIDRFRFGGDGTPPAASEDGAKEGASPSDSGSSGGDGGGPAGEPAIEEQGTLVERLRRRLEPGAVVAV</sequence>
<keyword evidence="6" id="KW-0482">Metalloprotease</keyword>
<keyword evidence="10" id="KW-1185">Reference proteome</keyword>
<gene>
    <name evidence="9" type="ORF">DUNSADRAFT_3836</name>
</gene>
<dbReference type="PANTHER" id="PTHR43655">
    <property type="entry name" value="ATP-DEPENDENT PROTEASE"/>
    <property type="match status" value="1"/>
</dbReference>
<protein>
    <submittedName>
        <fullName evidence="9">Osftsh8 oryza sativa ftsh protease,-like protein of atftsh3/10</fullName>
    </submittedName>
</protein>
<keyword evidence="5" id="KW-0067">ATP-binding</keyword>
<dbReference type="EMBL" id="MU069602">
    <property type="protein sequence ID" value="KAF5837821.1"/>
    <property type="molecule type" value="Genomic_DNA"/>
</dbReference>
<accession>A0ABQ7GT71</accession>
<evidence type="ECO:0000259" key="8">
    <source>
        <dbReference type="Pfam" id="PF01434"/>
    </source>
</evidence>
<evidence type="ECO:0000313" key="10">
    <source>
        <dbReference type="Proteomes" id="UP000815325"/>
    </source>
</evidence>
<reference evidence="9" key="1">
    <citation type="submission" date="2017-08" db="EMBL/GenBank/DDBJ databases">
        <authorList>
            <person name="Polle J.E."/>
            <person name="Barry K."/>
            <person name="Cushman J."/>
            <person name="Schmutz J."/>
            <person name="Tran D."/>
            <person name="Hathwaick L.T."/>
            <person name="Yim W.C."/>
            <person name="Jenkins J."/>
            <person name="Mckie-Krisberg Z.M."/>
            <person name="Prochnik S."/>
            <person name="Lindquist E."/>
            <person name="Dockter R.B."/>
            <person name="Adam C."/>
            <person name="Molina H."/>
            <person name="Bunkerborg J."/>
            <person name="Jin E."/>
            <person name="Buchheim M."/>
            <person name="Magnuson J."/>
        </authorList>
    </citation>
    <scope>NUCLEOTIDE SEQUENCE</scope>
    <source>
        <strain evidence="9">CCAP 19/18</strain>
    </source>
</reference>
<dbReference type="SUPFAM" id="SSF140990">
    <property type="entry name" value="FtsH protease domain-like"/>
    <property type="match status" value="1"/>
</dbReference>
<keyword evidence="6" id="KW-0645">Protease</keyword>
<evidence type="ECO:0000256" key="4">
    <source>
        <dbReference type="ARBA" id="ARBA00022833"/>
    </source>
</evidence>
<dbReference type="InterPro" id="IPR037219">
    <property type="entry name" value="Peptidase_M41-like"/>
</dbReference>
<dbReference type="InterPro" id="IPR000642">
    <property type="entry name" value="Peptidase_M41"/>
</dbReference>
<keyword evidence="6" id="KW-0378">Hydrolase</keyword>
<dbReference type="PANTHER" id="PTHR43655:SF2">
    <property type="entry name" value="AFG3 LIKE MATRIX AAA PEPTIDASE SUBUNIT 2, ISOFORM A"/>
    <property type="match status" value="1"/>
</dbReference>
<evidence type="ECO:0000256" key="5">
    <source>
        <dbReference type="ARBA" id="ARBA00022840"/>
    </source>
</evidence>